<dbReference type="Gene3D" id="2.60.40.10">
    <property type="entry name" value="Immunoglobulins"/>
    <property type="match status" value="2"/>
</dbReference>
<evidence type="ECO:0000256" key="1">
    <source>
        <dbReference type="SAM" id="SignalP"/>
    </source>
</evidence>
<dbReference type="GO" id="GO:0005975">
    <property type="term" value="P:carbohydrate metabolic process"/>
    <property type="evidence" value="ECO:0007669"/>
    <property type="project" value="UniProtKB-ARBA"/>
</dbReference>
<feature type="chain" id="PRO_5004920264" description="Fibronectin type-III domain-containing protein" evidence="1">
    <location>
        <begin position="31"/>
        <end position="354"/>
    </location>
</feature>
<comment type="caution">
    <text evidence="2">The sequence shown here is derived from an EMBL/GenBank/DDBJ whole genome shotgun (WGS) entry which is preliminary data.</text>
</comment>
<reference evidence="2 3" key="1">
    <citation type="submission" date="2013-08" db="EMBL/GenBank/DDBJ databases">
        <title>Intrasporangium oryzae NRRL B-24470.</title>
        <authorList>
            <person name="Liu H."/>
            <person name="Wang G."/>
        </authorList>
    </citation>
    <scope>NUCLEOTIDE SEQUENCE [LARGE SCALE GENOMIC DNA]</scope>
    <source>
        <strain evidence="2 3">NRRL B-24470</strain>
    </source>
</reference>
<dbReference type="STRING" id="1386089.N865_19980"/>
<evidence type="ECO:0000313" key="2">
    <source>
        <dbReference type="EMBL" id="EWS99886.1"/>
    </source>
</evidence>
<dbReference type="InterPro" id="IPR013783">
    <property type="entry name" value="Ig-like_fold"/>
</dbReference>
<feature type="signal peptide" evidence="1">
    <location>
        <begin position="1"/>
        <end position="30"/>
    </location>
</feature>
<dbReference type="RefSeq" id="WP_034809726.1">
    <property type="nucleotide sequence ID" value="NZ_AWSA01000066.1"/>
</dbReference>
<accession>W9G3K1</accession>
<dbReference type="InterPro" id="IPR036116">
    <property type="entry name" value="FN3_sf"/>
</dbReference>
<organism evidence="2 3">
    <name type="scientific">Intrasporangium oryzae NRRL B-24470</name>
    <dbReference type="NCBI Taxonomy" id="1386089"/>
    <lineage>
        <taxon>Bacteria</taxon>
        <taxon>Bacillati</taxon>
        <taxon>Actinomycetota</taxon>
        <taxon>Actinomycetes</taxon>
        <taxon>Micrococcales</taxon>
        <taxon>Intrasporangiaceae</taxon>
        <taxon>Intrasporangium</taxon>
    </lineage>
</organism>
<dbReference type="OrthoDB" id="4855196at2"/>
<sequence>MHLTRRLAAAATLTAALFAGILASAGPATAMSPCSGSNPPDYCFSDPPPPAPAAPTALRATAVLQTTVSLTWSIADTTNTEHVVRTINGVSNTFPLPAGATTFNDPNAPAGTAITYAVSATACNDYGCTDGGATTIQVTTHPSPATPAGAASGGAYCTTYYCPKNPPAYTMRGWAIDWDTTAPIQVALIEDGSRTVATLTANATSATNSQYPGYGDNHGFSTSVLTGSSTKGNHTVCAVGLNVGVAGPNTTLGCFTYYTPGPPSPATNLTTTSYSTYVTVTFTDTANDETGYYLQRSTDAGASWLQVGSQYPALAGTGTHGTATDYSTVPSGTCYRILMVNGYGQTASAAACTS</sequence>
<protein>
    <recommendedName>
        <fullName evidence="4">Fibronectin type-III domain-containing protein</fullName>
    </recommendedName>
</protein>
<dbReference type="Proteomes" id="UP000019489">
    <property type="component" value="Unassembled WGS sequence"/>
</dbReference>
<name>W9G3K1_9MICO</name>
<keyword evidence="3" id="KW-1185">Reference proteome</keyword>
<gene>
    <name evidence="2" type="ORF">N865_19980</name>
</gene>
<dbReference type="EMBL" id="AWSA01000066">
    <property type="protein sequence ID" value="EWS99886.1"/>
    <property type="molecule type" value="Genomic_DNA"/>
</dbReference>
<evidence type="ECO:0000313" key="3">
    <source>
        <dbReference type="Proteomes" id="UP000019489"/>
    </source>
</evidence>
<dbReference type="eggNOG" id="COG2385">
    <property type="taxonomic scope" value="Bacteria"/>
</dbReference>
<proteinExistence type="predicted"/>
<dbReference type="AlphaFoldDB" id="W9G3K1"/>
<keyword evidence="1" id="KW-0732">Signal</keyword>
<evidence type="ECO:0008006" key="4">
    <source>
        <dbReference type="Google" id="ProtNLM"/>
    </source>
</evidence>
<dbReference type="SUPFAM" id="SSF49265">
    <property type="entry name" value="Fibronectin type III"/>
    <property type="match status" value="1"/>
</dbReference>